<dbReference type="AlphaFoldDB" id="A0A7J7NMT4"/>
<organism evidence="3 4">
    <name type="scientific">Kingdonia uniflora</name>
    <dbReference type="NCBI Taxonomy" id="39325"/>
    <lineage>
        <taxon>Eukaryota</taxon>
        <taxon>Viridiplantae</taxon>
        <taxon>Streptophyta</taxon>
        <taxon>Embryophyta</taxon>
        <taxon>Tracheophyta</taxon>
        <taxon>Spermatophyta</taxon>
        <taxon>Magnoliopsida</taxon>
        <taxon>Ranunculales</taxon>
        <taxon>Circaeasteraceae</taxon>
        <taxon>Kingdonia</taxon>
    </lineage>
</organism>
<feature type="transmembrane region" description="Helical" evidence="1">
    <location>
        <begin position="20"/>
        <end position="37"/>
    </location>
</feature>
<evidence type="ECO:0000313" key="3">
    <source>
        <dbReference type="EMBL" id="KAF6168456.1"/>
    </source>
</evidence>
<evidence type="ECO:0000259" key="2">
    <source>
        <dbReference type="Pfam" id="PF16573"/>
    </source>
</evidence>
<dbReference type="Pfam" id="PF16573">
    <property type="entry name" value="CLP1_N"/>
    <property type="match status" value="1"/>
</dbReference>
<dbReference type="EMBL" id="JACGCM010000696">
    <property type="protein sequence ID" value="KAF6168456.1"/>
    <property type="molecule type" value="Genomic_DNA"/>
</dbReference>
<dbReference type="InterPro" id="IPR032324">
    <property type="entry name" value="Clp1_N"/>
</dbReference>
<protein>
    <recommendedName>
        <fullName evidence="2">Clp1 N-terminal domain-containing protein</fullName>
    </recommendedName>
</protein>
<evidence type="ECO:0000256" key="1">
    <source>
        <dbReference type="SAM" id="Phobius"/>
    </source>
</evidence>
<accession>A0A7J7NMT4</accession>
<feature type="transmembrane region" description="Helical" evidence="1">
    <location>
        <begin position="84"/>
        <end position="103"/>
    </location>
</feature>
<dbReference type="Proteomes" id="UP000541444">
    <property type="component" value="Unassembled WGS sequence"/>
</dbReference>
<keyword evidence="1" id="KW-0812">Transmembrane</keyword>
<sequence length="117" mass="13058">APYLLISFPTNLDLRSVSHLGSILTILFFQVFTWNGATSEMDWTTETDYTIDETPMISYVNVNAVLEGRRNRAKASFAKDPDSLLVLLLVIISSMLCSGTLAMPSIDLIDPFYVCFI</sequence>
<keyword evidence="1" id="KW-0472">Membrane</keyword>
<comment type="caution">
    <text evidence="3">The sequence shown here is derived from an EMBL/GenBank/DDBJ whole genome shotgun (WGS) entry which is preliminary data.</text>
</comment>
<keyword evidence="4" id="KW-1185">Reference proteome</keyword>
<keyword evidence="1" id="KW-1133">Transmembrane helix</keyword>
<gene>
    <name evidence="3" type="ORF">GIB67_005008</name>
</gene>
<evidence type="ECO:0000313" key="4">
    <source>
        <dbReference type="Proteomes" id="UP000541444"/>
    </source>
</evidence>
<feature type="non-terminal residue" evidence="3">
    <location>
        <position position="1"/>
    </location>
</feature>
<proteinExistence type="predicted"/>
<dbReference type="OrthoDB" id="1939099at2759"/>
<feature type="domain" description="Clp1 N-terminal" evidence="2">
    <location>
        <begin position="29"/>
        <end position="73"/>
    </location>
</feature>
<reference evidence="3 4" key="1">
    <citation type="journal article" date="2020" name="IScience">
        <title>Genome Sequencing of the Endangered Kingdonia uniflora (Circaeasteraceae, Ranunculales) Reveals Potential Mechanisms of Evolutionary Specialization.</title>
        <authorList>
            <person name="Sun Y."/>
            <person name="Deng T."/>
            <person name="Zhang A."/>
            <person name="Moore M.J."/>
            <person name="Landis J.B."/>
            <person name="Lin N."/>
            <person name="Zhang H."/>
            <person name="Zhang X."/>
            <person name="Huang J."/>
            <person name="Zhang X."/>
            <person name="Sun H."/>
            <person name="Wang H."/>
        </authorList>
    </citation>
    <scope>NUCLEOTIDE SEQUENCE [LARGE SCALE GENOMIC DNA]</scope>
    <source>
        <strain evidence="3">TB1705</strain>
        <tissue evidence="3">Leaf</tissue>
    </source>
</reference>
<name>A0A7J7NMT4_9MAGN</name>